<keyword evidence="1" id="KW-0175">Coiled coil</keyword>
<dbReference type="CDD" id="cd12797">
    <property type="entry name" value="M23_peptidase"/>
    <property type="match status" value="1"/>
</dbReference>
<dbReference type="InterPro" id="IPR016047">
    <property type="entry name" value="M23ase_b-sheet_dom"/>
</dbReference>
<protein>
    <submittedName>
        <fullName evidence="3">Murein hydrolase activator EnvC</fullName>
    </submittedName>
</protein>
<evidence type="ECO:0000313" key="3">
    <source>
        <dbReference type="EMBL" id="VAX13867.1"/>
    </source>
</evidence>
<accession>A0A3B1CAJ2</accession>
<dbReference type="InterPro" id="IPR011055">
    <property type="entry name" value="Dup_hybrid_motif"/>
</dbReference>
<dbReference type="Gene3D" id="6.10.250.3150">
    <property type="match status" value="1"/>
</dbReference>
<dbReference type="GO" id="GO:0004222">
    <property type="term" value="F:metalloendopeptidase activity"/>
    <property type="evidence" value="ECO:0007669"/>
    <property type="project" value="TreeGrafter"/>
</dbReference>
<dbReference type="InterPro" id="IPR050570">
    <property type="entry name" value="Cell_wall_metabolism_enzyme"/>
</dbReference>
<feature type="coiled-coil region" evidence="1">
    <location>
        <begin position="117"/>
        <end position="197"/>
    </location>
</feature>
<name>A0A3B1CAJ2_9ZZZZ</name>
<dbReference type="Gene3D" id="2.70.70.10">
    <property type="entry name" value="Glucose Permease (Domain IIA)"/>
    <property type="match status" value="1"/>
</dbReference>
<evidence type="ECO:0000259" key="2">
    <source>
        <dbReference type="Pfam" id="PF01551"/>
    </source>
</evidence>
<reference evidence="3" key="1">
    <citation type="submission" date="2018-06" db="EMBL/GenBank/DDBJ databases">
        <authorList>
            <person name="Zhirakovskaya E."/>
        </authorList>
    </citation>
    <scope>NUCLEOTIDE SEQUENCE</scope>
</reference>
<dbReference type="PANTHER" id="PTHR21666">
    <property type="entry name" value="PEPTIDASE-RELATED"/>
    <property type="match status" value="1"/>
</dbReference>
<dbReference type="PANTHER" id="PTHR21666:SF270">
    <property type="entry name" value="MUREIN HYDROLASE ACTIVATOR ENVC"/>
    <property type="match status" value="1"/>
</dbReference>
<dbReference type="Pfam" id="PF01551">
    <property type="entry name" value="Peptidase_M23"/>
    <property type="match status" value="1"/>
</dbReference>
<sequence length="344" mass="39988">MRDELAKTRNLHNSVQRTLSKLETRISRQSRKLHRLAQKLRASRKKLARLKKDRRRQEQKLATQRTLLGKQIRSAFMIGRQEYLKLILNQEDPALFGRTLVYYDYFNQARSEQISQVQVALEKIEKLDARIRLASKKLRQTRATQQAEKKALEKTYRARALVLARLGREIKTKGQRLAQMSADEKRLEDLLQAINKAMPDIFAEVDRQKPFAAYRGKLMWPVRGKLKRLFGKHRKAGKLKWNGDMIMAAKGREVHAISHGRVAYADWLRGYGLLLIIDHGDGYMSLYGHNQSLYMETGDWVDANEVIGEVGDSGGQQRSGLYFEIRYKGKPTNPGRWCKRMRHS</sequence>
<organism evidence="3">
    <name type="scientific">hydrothermal vent metagenome</name>
    <dbReference type="NCBI Taxonomy" id="652676"/>
    <lineage>
        <taxon>unclassified sequences</taxon>
        <taxon>metagenomes</taxon>
        <taxon>ecological metagenomes</taxon>
    </lineage>
</organism>
<dbReference type="AlphaFoldDB" id="A0A3B1CAJ2"/>
<gene>
    <name evidence="3" type="ORF">MNBD_GAMMA24-1708</name>
</gene>
<dbReference type="FunFam" id="2.70.70.10:FF:000003">
    <property type="entry name" value="Murein hydrolase activator EnvC"/>
    <property type="match status" value="1"/>
</dbReference>
<dbReference type="SUPFAM" id="SSF51261">
    <property type="entry name" value="Duplicated hybrid motif"/>
    <property type="match status" value="1"/>
</dbReference>
<keyword evidence="3" id="KW-0378">Hydrolase</keyword>
<feature type="domain" description="M23ase beta-sheet core" evidence="2">
    <location>
        <begin position="241"/>
        <end position="334"/>
    </location>
</feature>
<evidence type="ECO:0000256" key="1">
    <source>
        <dbReference type="SAM" id="Coils"/>
    </source>
</evidence>
<feature type="coiled-coil region" evidence="1">
    <location>
        <begin position="5"/>
        <end position="67"/>
    </location>
</feature>
<proteinExistence type="predicted"/>
<dbReference type="EMBL" id="UOFZ01000143">
    <property type="protein sequence ID" value="VAX13867.1"/>
    <property type="molecule type" value="Genomic_DNA"/>
</dbReference>